<gene>
    <name evidence="2" type="ORF">LCGC14_1977820</name>
</gene>
<feature type="region of interest" description="Disordered" evidence="1">
    <location>
        <begin position="96"/>
        <end position="117"/>
    </location>
</feature>
<accession>A0A0F9FA45</accession>
<evidence type="ECO:0000256" key="1">
    <source>
        <dbReference type="SAM" id="MobiDB-lite"/>
    </source>
</evidence>
<sequence>MDIDIASQWGGKREGAGRNRKLKTQVKDFIKEYPQAVEALMKMLYERGIKGDVEAAKYVIDRIKGKPKATIGIAGEDKELLTAATVLAFRRMMDNKQLEEGTDGQEGTIEVTDEEDA</sequence>
<reference evidence="2" key="1">
    <citation type="journal article" date="2015" name="Nature">
        <title>Complex archaea that bridge the gap between prokaryotes and eukaryotes.</title>
        <authorList>
            <person name="Spang A."/>
            <person name="Saw J.H."/>
            <person name="Jorgensen S.L."/>
            <person name="Zaremba-Niedzwiedzka K."/>
            <person name="Martijn J."/>
            <person name="Lind A.E."/>
            <person name="van Eijk R."/>
            <person name="Schleper C."/>
            <person name="Guy L."/>
            <person name="Ettema T.J."/>
        </authorList>
    </citation>
    <scope>NUCLEOTIDE SEQUENCE</scope>
</reference>
<dbReference type="EMBL" id="LAZR01022072">
    <property type="protein sequence ID" value="KKL83133.1"/>
    <property type="molecule type" value="Genomic_DNA"/>
</dbReference>
<protein>
    <submittedName>
        <fullName evidence="2">Uncharacterized protein</fullName>
    </submittedName>
</protein>
<evidence type="ECO:0000313" key="2">
    <source>
        <dbReference type="EMBL" id="KKL83133.1"/>
    </source>
</evidence>
<dbReference type="AlphaFoldDB" id="A0A0F9FA45"/>
<comment type="caution">
    <text evidence="2">The sequence shown here is derived from an EMBL/GenBank/DDBJ whole genome shotgun (WGS) entry which is preliminary data.</text>
</comment>
<name>A0A0F9FA45_9ZZZZ</name>
<proteinExistence type="predicted"/>
<organism evidence="2">
    <name type="scientific">marine sediment metagenome</name>
    <dbReference type="NCBI Taxonomy" id="412755"/>
    <lineage>
        <taxon>unclassified sequences</taxon>
        <taxon>metagenomes</taxon>
        <taxon>ecological metagenomes</taxon>
    </lineage>
</organism>